<dbReference type="Proteomes" id="UP000217163">
    <property type="component" value="Unassembled WGS sequence"/>
</dbReference>
<name>A0A261WM61_9PSED</name>
<dbReference type="EMBL" id="NKQU01000082">
    <property type="protein sequence ID" value="OZI87167.1"/>
    <property type="molecule type" value="Genomic_DNA"/>
</dbReference>
<sequence>MRIDPAIRINDELIKSLYYLLGLPKVLWFNWDALYDIKAGAEGLGLLLARIEDDQFVITDGRSIPLSECKIEFS</sequence>
<accession>A0A261WM61</accession>
<proteinExistence type="predicted"/>
<protein>
    <submittedName>
        <fullName evidence="1">Uncharacterized protein</fullName>
    </submittedName>
</protein>
<reference evidence="2" key="1">
    <citation type="journal article" date="2016" name="Sci. Rep.">
        <title>Genome analysis of the kiwifruit canker pathogen Pseudomonas syringae pv. actinidiae biovar 5.</title>
        <authorList>
            <person name="Fujikawa T."/>
            <person name="Sawada H."/>
        </authorList>
    </citation>
    <scope>NUCLEOTIDE SEQUENCE [LARGE SCALE GENOMIC DNA]</scope>
    <source>
        <strain evidence="2">MAFF 212061</strain>
    </source>
</reference>
<organism evidence="1 2">
    <name type="scientific">Pseudomonas avellanae</name>
    <dbReference type="NCBI Taxonomy" id="46257"/>
    <lineage>
        <taxon>Bacteria</taxon>
        <taxon>Pseudomonadati</taxon>
        <taxon>Pseudomonadota</taxon>
        <taxon>Gammaproteobacteria</taxon>
        <taxon>Pseudomonadales</taxon>
        <taxon>Pseudomonadaceae</taxon>
        <taxon>Pseudomonas</taxon>
    </lineage>
</organism>
<evidence type="ECO:0000313" key="2">
    <source>
        <dbReference type="Proteomes" id="UP000217163"/>
    </source>
</evidence>
<evidence type="ECO:0000313" key="1">
    <source>
        <dbReference type="EMBL" id="OZI87167.1"/>
    </source>
</evidence>
<dbReference type="AlphaFoldDB" id="A0A261WM61"/>
<gene>
    <name evidence="1" type="ORF">CFN58_05675</name>
</gene>
<comment type="caution">
    <text evidence="1">The sequence shown here is derived from an EMBL/GenBank/DDBJ whole genome shotgun (WGS) entry which is preliminary data.</text>
</comment>